<dbReference type="GO" id="GO:0005634">
    <property type="term" value="C:nucleus"/>
    <property type="evidence" value="ECO:0007669"/>
    <property type="project" value="TreeGrafter"/>
</dbReference>
<name>A0A1L0C453_9ASCO</name>
<proteinExistence type="predicted"/>
<dbReference type="GO" id="GO:0003729">
    <property type="term" value="F:mRNA binding"/>
    <property type="evidence" value="ECO:0007669"/>
    <property type="project" value="TreeGrafter"/>
</dbReference>
<evidence type="ECO:0000256" key="1">
    <source>
        <dbReference type="ARBA" id="ARBA00022884"/>
    </source>
</evidence>
<dbReference type="PROSITE" id="PS50102">
    <property type="entry name" value="RRM"/>
    <property type="match status" value="1"/>
</dbReference>
<reference evidence="5 6" key="1">
    <citation type="submission" date="2016-10" db="EMBL/GenBank/DDBJ databases">
        <authorList>
            <person name="de Groot N.N."/>
        </authorList>
    </citation>
    <scope>NUCLEOTIDE SEQUENCE [LARGE SCALE GENOMIC DNA]</scope>
    <source>
        <strain evidence="5 6">PYCC 4715</strain>
    </source>
</reference>
<feature type="compositionally biased region" description="Low complexity" evidence="3">
    <location>
        <begin position="163"/>
        <end position="194"/>
    </location>
</feature>
<dbReference type="SUPFAM" id="SSF54928">
    <property type="entry name" value="RNA-binding domain, RBD"/>
    <property type="match status" value="2"/>
</dbReference>
<dbReference type="SMART" id="SM00360">
    <property type="entry name" value="RRM"/>
    <property type="match status" value="1"/>
</dbReference>
<dbReference type="InterPro" id="IPR035979">
    <property type="entry name" value="RBD_domain_sf"/>
</dbReference>
<evidence type="ECO:0000313" key="6">
    <source>
        <dbReference type="Proteomes" id="UP000182259"/>
    </source>
</evidence>
<protein>
    <submittedName>
        <fullName evidence="5">CIC11C00000000992</fullName>
    </submittedName>
</protein>
<dbReference type="GO" id="GO:0005737">
    <property type="term" value="C:cytoplasm"/>
    <property type="evidence" value="ECO:0007669"/>
    <property type="project" value="TreeGrafter"/>
</dbReference>
<dbReference type="InterPro" id="IPR000504">
    <property type="entry name" value="RRM_dom"/>
</dbReference>
<gene>
    <name evidence="5" type="ORF">SAMEA4029009_CIC11G00000000992</name>
</gene>
<keyword evidence="1 2" id="KW-0694">RNA-binding</keyword>
<dbReference type="Proteomes" id="UP000182259">
    <property type="component" value="Chromosome VI"/>
</dbReference>
<feature type="region of interest" description="Disordered" evidence="3">
    <location>
        <begin position="419"/>
        <end position="441"/>
    </location>
</feature>
<feature type="domain" description="RRM" evidence="4">
    <location>
        <begin position="350"/>
        <end position="482"/>
    </location>
</feature>
<evidence type="ECO:0000256" key="3">
    <source>
        <dbReference type="SAM" id="MobiDB-lite"/>
    </source>
</evidence>
<feature type="compositionally biased region" description="Polar residues" evidence="3">
    <location>
        <begin position="313"/>
        <end position="326"/>
    </location>
</feature>
<dbReference type="GO" id="GO:0016973">
    <property type="term" value="P:poly(A)+ mRNA export from nucleus"/>
    <property type="evidence" value="ECO:0007669"/>
    <property type="project" value="TreeGrafter"/>
</dbReference>
<feature type="compositionally biased region" description="Pro residues" evidence="3">
    <location>
        <begin position="195"/>
        <end position="220"/>
    </location>
</feature>
<accession>A0A1L0C453</accession>
<dbReference type="InterPro" id="IPR012677">
    <property type="entry name" value="Nucleotide-bd_a/b_plait_sf"/>
</dbReference>
<dbReference type="AlphaFoldDB" id="A0A1L0C453"/>
<sequence length="595" mass="64401">MSQKRSGVLFNMNASPFVPASLGVAGGPNVNITNVVNGQLPHNNGGVINGESGRSVQRENLFGGQNGNYYTGQTLASKQSPLAGFDVVLVLPPASRSEFDNYILSKLPQGDFTVQKYALGSAVLTFDSSVTADAAVETLNGQKWHDGDIVATLIVEEPPISRSDSTAFADSTATNSAASSDSATPIVNSASPPAFGAPPGPIAGPTSTPGPIPPGIPPSIPYDVLNESHEQSIPGANPYFFLPPPYGYPIDYGYYGNPMPYPPYGYYGVTPMNARTPSRRSSSRSNSRQNSVGGSTKPPPPFLLNMVKRDSSLPGTASQSSDSSPLETPDMEDFISVEDDEGNAIKVNLRRLFVGNIPFNSTWPALKNFLITKAEELEPGNHIEILRVEIPMQQPRDVPNNASKLNSYQFLTLLSQQLNDKSGPPTPDAARTNSSSSGPTRGLSRGFAIVTTANKLSLEKIIKYFDNVEFEGRTLTVRYDRFPDFNNYVLQQLYPSSKSQNKPAFLSNLAFERNSFQQKFYYGLGPMVPYRHRGSQSKPYNEFPPYNDITMDALTGSLGEIEIANNAQSLQSLNVTDEEKARDLVNSIVARDLSA</sequence>
<dbReference type="GO" id="GO:0071028">
    <property type="term" value="P:nuclear mRNA surveillance"/>
    <property type="evidence" value="ECO:0007669"/>
    <property type="project" value="TreeGrafter"/>
</dbReference>
<dbReference type="PANTHER" id="PTHR23003">
    <property type="entry name" value="RNA RECOGNITION MOTIF RRM DOMAIN CONTAINING PROTEIN"/>
    <property type="match status" value="1"/>
</dbReference>
<feature type="region of interest" description="Disordered" evidence="3">
    <location>
        <begin position="272"/>
        <end position="330"/>
    </location>
</feature>
<organism evidence="5 6">
    <name type="scientific">Sungouiella intermedia</name>
    <dbReference type="NCBI Taxonomy" id="45354"/>
    <lineage>
        <taxon>Eukaryota</taxon>
        <taxon>Fungi</taxon>
        <taxon>Dikarya</taxon>
        <taxon>Ascomycota</taxon>
        <taxon>Saccharomycotina</taxon>
        <taxon>Pichiomycetes</taxon>
        <taxon>Metschnikowiaceae</taxon>
        <taxon>Sungouiella</taxon>
    </lineage>
</organism>
<dbReference type="Gene3D" id="3.30.70.330">
    <property type="match status" value="1"/>
</dbReference>
<evidence type="ECO:0000313" key="5">
    <source>
        <dbReference type="EMBL" id="SGZ58283.1"/>
    </source>
</evidence>
<dbReference type="InterPro" id="IPR050374">
    <property type="entry name" value="RRT5_SRSF_SR"/>
</dbReference>
<dbReference type="EMBL" id="LT635769">
    <property type="protein sequence ID" value="SGZ58283.1"/>
    <property type="molecule type" value="Genomic_DNA"/>
</dbReference>
<evidence type="ECO:0000256" key="2">
    <source>
        <dbReference type="PROSITE-ProRule" id="PRU00176"/>
    </source>
</evidence>
<evidence type="ECO:0000259" key="4">
    <source>
        <dbReference type="PROSITE" id="PS50102"/>
    </source>
</evidence>
<feature type="region of interest" description="Disordered" evidence="3">
    <location>
        <begin position="163"/>
        <end position="224"/>
    </location>
</feature>
<dbReference type="GO" id="GO:1990904">
    <property type="term" value="C:ribonucleoprotein complex"/>
    <property type="evidence" value="ECO:0007669"/>
    <property type="project" value="TreeGrafter"/>
</dbReference>
<dbReference type="PANTHER" id="PTHR23003:SF3">
    <property type="entry name" value="FI21236P1-RELATED"/>
    <property type="match status" value="1"/>
</dbReference>